<dbReference type="PANTHER" id="PTHR15574:SF39">
    <property type="entry name" value="DDB1- AND CUL4-ASSOCIATED FACTOR 6"/>
    <property type="match status" value="1"/>
</dbReference>
<dbReference type="STRING" id="30019.A0A0M4EMF7"/>
<keyword evidence="5" id="KW-1185">Reference proteome</keyword>
<sequence length="656" mass="72718">MSKVNPRGNLHRCIDSFLYQSSTGGAFANLQASCKNSLDYVQRLDLLKGFEMANGCVNSINWNASGTHFVSGSDDNHIVISEANRGLTLVRAKTQHKRQILCARFMPHSNDQAVISCSEEGLVQHTEFIGAYGPGCSVPEEALVDESAVKCNLYDCHAFGSVYDALPMPDIPMTFLSCGEDATVRCVDMRVTDRCENNICYNHLFIKAPSAVTAMDVAPVNHYKLVIGCSDSIVRVYDRRMLRIGMDSEPITWPLRAYPIPLEYIHRPFRPTCLKFSSDEQEVLVSYAAELLYLFDLRHPGYSDLALLNSGCYTRLEPQMGSLRCHGDWTDTGPNSGDQNRLNFGLARPPLEGIDLSDLSEELMAVRRARGHRHGHGHGHGHGHRSSRSSSGAASDRRTRFMGVHVQGSWRIVENRRHNPSASIPSTSRRTPPIVTLTRSAAALTGGHGGQVFPLATFDYLKMTYKGHRNSRTKVKNACFWGDNFVMSGSDCGHIFIWERQTGNVVKTLLGDQYVVFQVQPHPTLPYLLSSGVDENVKLWAPIGPQAFFDADAAADLMLDNEVMLARTRDTYTVPAHFMVRIMDSLQPSPPRFRPRNRSHRSHHRNHSHNSRSTARAHQAPTDQAPTEPAPNGQAPTESAPNGQATASVAPPPDHE</sequence>
<dbReference type="GO" id="GO:0045944">
    <property type="term" value="P:positive regulation of transcription by RNA polymerase II"/>
    <property type="evidence" value="ECO:0007669"/>
    <property type="project" value="TreeGrafter"/>
</dbReference>
<dbReference type="OrthoDB" id="4869960at2759"/>
<dbReference type="Proteomes" id="UP000494163">
    <property type="component" value="Chromosome X"/>
</dbReference>
<dbReference type="PANTHER" id="PTHR15574">
    <property type="entry name" value="WD REPEAT DOMAIN-CONTAINING FAMILY"/>
    <property type="match status" value="1"/>
</dbReference>
<dbReference type="GO" id="GO:0005737">
    <property type="term" value="C:cytoplasm"/>
    <property type="evidence" value="ECO:0007669"/>
    <property type="project" value="TreeGrafter"/>
</dbReference>
<feature type="compositionally biased region" description="Basic residues" evidence="3">
    <location>
        <begin position="371"/>
        <end position="387"/>
    </location>
</feature>
<dbReference type="EMBL" id="CP012528">
    <property type="protein sequence ID" value="ALC48908.1"/>
    <property type="molecule type" value="Genomic_DNA"/>
</dbReference>
<dbReference type="OMA" id="MEQLYLF"/>
<gene>
    <name evidence="4" type="ORF">Dbus_chrXg764</name>
</gene>
<evidence type="ECO:0000313" key="5">
    <source>
        <dbReference type="Proteomes" id="UP000494163"/>
    </source>
</evidence>
<feature type="region of interest" description="Disordered" evidence="3">
    <location>
        <begin position="371"/>
        <end position="397"/>
    </location>
</feature>
<dbReference type="SUPFAM" id="SSF50978">
    <property type="entry name" value="WD40 repeat-like"/>
    <property type="match status" value="1"/>
</dbReference>
<feature type="compositionally biased region" description="Basic residues" evidence="3">
    <location>
        <begin position="593"/>
        <end position="610"/>
    </location>
</feature>
<evidence type="ECO:0000313" key="4">
    <source>
        <dbReference type="EMBL" id="ALC48908.1"/>
    </source>
</evidence>
<evidence type="ECO:0000256" key="2">
    <source>
        <dbReference type="ARBA" id="ARBA00022737"/>
    </source>
</evidence>
<organism evidence="4 5">
    <name type="scientific">Drosophila busckii</name>
    <name type="common">Fruit fly</name>
    <dbReference type="NCBI Taxonomy" id="30019"/>
    <lineage>
        <taxon>Eukaryota</taxon>
        <taxon>Metazoa</taxon>
        <taxon>Ecdysozoa</taxon>
        <taxon>Arthropoda</taxon>
        <taxon>Hexapoda</taxon>
        <taxon>Insecta</taxon>
        <taxon>Pterygota</taxon>
        <taxon>Neoptera</taxon>
        <taxon>Endopterygota</taxon>
        <taxon>Diptera</taxon>
        <taxon>Brachycera</taxon>
        <taxon>Muscomorpha</taxon>
        <taxon>Ephydroidea</taxon>
        <taxon>Drosophilidae</taxon>
        <taxon>Drosophila</taxon>
    </lineage>
</organism>
<dbReference type="InterPro" id="IPR045151">
    <property type="entry name" value="DCAF8"/>
</dbReference>
<protein>
    <submittedName>
        <fullName evidence="4">Maker312</fullName>
    </submittedName>
</protein>
<dbReference type="SMART" id="SM00320">
    <property type="entry name" value="WD40"/>
    <property type="match status" value="6"/>
</dbReference>
<dbReference type="InterPro" id="IPR036322">
    <property type="entry name" value="WD40_repeat_dom_sf"/>
</dbReference>
<evidence type="ECO:0000256" key="3">
    <source>
        <dbReference type="SAM" id="MobiDB-lite"/>
    </source>
</evidence>
<dbReference type="GO" id="GO:0080008">
    <property type="term" value="C:Cul4-RING E3 ubiquitin ligase complex"/>
    <property type="evidence" value="ECO:0007669"/>
    <property type="project" value="TreeGrafter"/>
</dbReference>
<keyword evidence="2" id="KW-0677">Repeat</keyword>
<accession>A0A0M4EMF7</accession>
<dbReference type="Pfam" id="PF00400">
    <property type="entry name" value="WD40"/>
    <property type="match status" value="2"/>
</dbReference>
<dbReference type="InterPro" id="IPR001680">
    <property type="entry name" value="WD40_rpt"/>
</dbReference>
<feature type="region of interest" description="Disordered" evidence="3">
    <location>
        <begin position="586"/>
        <end position="656"/>
    </location>
</feature>
<reference evidence="4 5" key="1">
    <citation type="submission" date="2015-08" db="EMBL/GenBank/DDBJ databases">
        <title>Ancestral chromatin configuration constrains chromatin evolution on differentiating sex chromosomes in Drosophila.</title>
        <authorList>
            <person name="Zhou Q."/>
            <person name="Bachtrog D."/>
        </authorList>
    </citation>
    <scope>NUCLEOTIDE SEQUENCE [LARGE SCALE GENOMIC DNA]</scope>
    <source>
        <tissue evidence="4">Whole larvae</tissue>
    </source>
</reference>
<dbReference type="InterPro" id="IPR015943">
    <property type="entry name" value="WD40/YVTN_repeat-like_dom_sf"/>
</dbReference>
<dbReference type="AlphaFoldDB" id="A0A0M4EMF7"/>
<evidence type="ECO:0000256" key="1">
    <source>
        <dbReference type="ARBA" id="ARBA00022574"/>
    </source>
</evidence>
<name>A0A0M4EMF7_DROBS</name>
<dbReference type="Gene3D" id="2.130.10.10">
    <property type="entry name" value="YVTN repeat-like/Quinoprotein amine dehydrogenase"/>
    <property type="match status" value="3"/>
</dbReference>
<proteinExistence type="predicted"/>
<feature type="compositionally biased region" description="Polar residues" evidence="3">
    <location>
        <begin position="634"/>
        <end position="647"/>
    </location>
</feature>
<keyword evidence="1" id="KW-0853">WD repeat</keyword>